<name>G0UV14_TRYCI</name>
<feature type="coiled-coil region" evidence="1">
    <location>
        <begin position="132"/>
        <end position="188"/>
    </location>
</feature>
<dbReference type="InterPro" id="IPR050730">
    <property type="entry name" value="UBX_domain-protein"/>
</dbReference>
<sequence>MLSIANYIKEHCNLLSIVTDGGLEEAQNKAQELATYLMIYLHCPTHENTHRFLDEVLPTPPLCELINTRFVFYAASVMEPEGHRLAIEMGATTFPFLAVRLQRNTVMTMKGLASAGELFKNLNGMFDRWDLVLAEEINLKHEREERKRAQDEEERRLVEMQAIDRERMRKYEERVNQLRQQAISQLMDSEGAQRLREEASEAEERIRHEGAFRQARSSVISAEARRRLPQEPHEDSKAETVAFIKLRSLKGAHAERRFHYSDPLYSLRDYAMTMEDTMAASFSWSLATHPAYST</sequence>
<proteinExistence type="predicted"/>
<dbReference type="InterPro" id="IPR006577">
    <property type="entry name" value="UAS"/>
</dbReference>
<organism evidence="3">
    <name type="scientific">Trypanosoma congolense (strain IL3000)</name>
    <dbReference type="NCBI Taxonomy" id="1068625"/>
    <lineage>
        <taxon>Eukaryota</taxon>
        <taxon>Discoba</taxon>
        <taxon>Euglenozoa</taxon>
        <taxon>Kinetoplastea</taxon>
        <taxon>Metakinetoplastina</taxon>
        <taxon>Trypanosomatida</taxon>
        <taxon>Trypanosomatidae</taxon>
        <taxon>Trypanosoma</taxon>
        <taxon>Nannomonas</taxon>
    </lineage>
</organism>
<dbReference type="GO" id="GO:0036503">
    <property type="term" value="P:ERAD pathway"/>
    <property type="evidence" value="ECO:0007669"/>
    <property type="project" value="TreeGrafter"/>
</dbReference>
<dbReference type="GO" id="GO:0043130">
    <property type="term" value="F:ubiquitin binding"/>
    <property type="evidence" value="ECO:0007669"/>
    <property type="project" value="TreeGrafter"/>
</dbReference>
<dbReference type="AlphaFoldDB" id="G0UV14"/>
<dbReference type="PANTHER" id="PTHR23322:SF1">
    <property type="entry name" value="FAS-ASSOCIATED FACTOR 2"/>
    <property type="match status" value="1"/>
</dbReference>
<protein>
    <recommendedName>
        <fullName evidence="2">UAS domain-containing protein</fullName>
    </recommendedName>
</protein>
<accession>G0UV14</accession>
<evidence type="ECO:0000313" key="3">
    <source>
        <dbReference type="EMBL" id="CCC93228.1"/>
    </source>
</evidence>
<dbReference type="SUPFAM" id="SSF52833">
    <property type="entry name" value="Thioredoxin-like"/>
    <property type="match status" value="1"/>
</dbReference>
<feature type="domain" description="UAS" evidence="2">
    <location>
        <begin position="2"/>
        <end position="123"/>
    </location>
</feature>
<evidence type="ECO:0000256" key="1">
    <source>
        <dbReference type="SAM" id="Coils"/>
    </source>
</evidence>
<evidence type="ECO:0000259" key="2">
    <source>
        <dbReference type="SMART" id="SM00594"/>
    </source>
</evidence>
<dbReference type="SUPFAM" id="SSF54236">
    <property type="entry name" value="Ubiquitin-like"/>
    <property type="match status" value="1"/>
</dbReference>
<dbReference type="Gene3D" id="3.40.30.10">
    <property type="entry name" value="Glutaredoxin"/>
    <property type="match status" value="1"/>
</dbReference>
<dbReference type="SMART" id="SM00594">
    <property type="entry name" value="UAS"/>
    <property type="match status" value="1"/>
</dbReference>
<dbReference type="VEuPathDB" id="TriTrypDB:TcIL3000_9_6400"/>
<dbReference type="InterPro" id="IPR029071">
    <property type="entry name" value="Ubiquitin-like_domsf"/>
</dbReference>
<keyword evidence="1" id="KW-0175">Coiled coil</keyword>
<dbReference type="GO" id="GO:0005783">
    <property type="term" value="C:endoplasmic reticulum"/>
    <property type="evidence" value="ECO:0007669"/>
    <property type="project" value="TreeGrafter"/>
</dbReference>
<reference evidence="3" key="1">
    <citation type="journal article" date="2012" name="Proc. Natl. Acad. Sci. U.S.A.">
        <title>Antigenic diversity is generated by distinct evolutionary mechanisms in African trypanosome species.</title>
        <authorList>
            <person name="Jackson A.P."/>
            <person name="Berry A."/>
            <person name="Aslett M."/>
            <person name="Allison H.C."/>
            <person name="Burton P."/>
            <person name="Vavrova-Anderson J."/>
            <person name="Brown R."/>
            <person name="Browne H."/>
            <person name="Corton N."/>
            <person name="Hauser H."/>
            <person name="Gamble J."/>
            <person name="Gilderthorp R."/>
            <person name="Marcello L."/>
            <person name="McQuillan J."/>
            <person name="Otto T.D."/>
            <person name="Quail M.A."/>
            <person name="Sanders M.J."/>
            <person name="van Tonder A."/>
            <person name="Ginger M.L."/>
            <person name="Field M.C."/>
            <person name="Barry J.D."/>
            <person name="Hertz-Fowler C."/>
            <person name="Berriman M."/>
        </authorList>
    </citation>
    <scope>NUCLEOTIDE SEQUENCE</scope>
    <source>
        <strain evidence="3">IL3000</strain>
    </source>
</reference>
<dbReference type="InterPro" id="IPR036249">
    <property type="entry name" value="Thioredoxin-like_sf"/>
</dbReference>
<gene>
    <name evidence="3" type="ORF">TCIL3000_9_6400</name>
</gene>
<dbReference type="EMBL" id="HE575322">
    <property type="protein sequence ID" value="CCC93228.1"/>
    <property type="molecule type" value="Genomic_DNA"/>
</dbReference>
<dbReference type="PANTHER" id="PTHR23322">
    <property type="entry name" value="FAS-ASSOCIATED PROTEIN"/>
    <property type="match status" value="1"/>
</dbReference>